<dbReference type="AlphaFoldDB" id="A0A5C5Q6Z0"/>
<dbReference type="EMBL" id="VFET01000027">
    <property type="protein sequence ID" value="TWS01513.1"/>
    <property type="molecule type" value="Genomic_DNA"/>
</dbReference>
<dbReference type="InterPro" id="IPR009636">
    <property type="entry name" value="SCAF"/>
</dbReference>
<evidence type="ECO:0000313" key="2">
    <source>
        <dbReference type="EMBL" id="SDG45947.1"/>
    </source>
</evidence>
<keyword evidence="4" id="KW-1185">Reference proteome</keyword>
<dbReference type="Proteomes" id="UP000317951">
    <property type="component" value="Unassembled WGS sequence"/>
</dbReference>
<evidence type="ECO:0000313" key="4">
    <source>
        <dbReference type="Proteomes" id="UP000182858"/>
    </source>
</evidence>
<accession>A0A5C5Q6Z0</accession>
<reference evidence="3 5" key="2">
    <citation type="submission" date="2019-06" db="EMBL/GenBank/DDBJ databases">
        <title>Pseudomonas bimorpha sp. nov. isolated from bovine raw milk and skim milk concentrate.</title>
        <authorList>
            <person name="Hofmann K."/>
            <person name="Huptas C."/>
            <person name="Doll E."/>
            <person name="Scherer S."/>
            <person name="Wenning M."/>
        </authorList>
    </citation>
    <scope>NUCLEOTIDE SEQUENCE [LARGE SCALE GENOMIC DNA]</scope>
    <source>
        <strain evidence="3 5">DSM 17835</strain>
    </source>
</reference>
<dbReference type="OrthoDB" id="7282941at2"/>
<evidence type="ECO:0000256" key="1">
    <source>
        <dbReference type="SAM" id="MobiDB-lite"/>
    </source>
</evidence>
<feature type="region of interest" description="Disordered" evidence="1">
    <location>
        <begin position="132"/>
        <end position="159"/>
    </location>
</feature>
<gene>
    <name evidence="3" type="ORF">FIV36_24960</name>
    <name evidence="2" type="ORF">SAMN05216591_6149</name>
</gene>
<reference evidence="2 4" key="1">
    <citation type="submission" date="2016-10" db="EMBL/GenBank/DDBJ databases">
        <authorList>
            <person name="Varghese N."/>
            <person name="Submissions S."/>
        </authorList>
    </citation>
    <scope>NUCLEOTIDE SEQUENCE [LARGE SCALE GENOMIC DNA]</scope>
    <source>
        <strain evidence="2 4">DSM 17835</strain>
    </source>
</reference>
<organism evidence="3 5">
    <name type="scientific">Pseudomonas extremaustralis</name>
    <dbReference type="NCBI Taxonomy" id="359110"/>
    <lineage>
        <taxon>Bacteria</taxon>
        <taxon>Pseudomonadati</taxon>
        <taxon>Pseudomonadota</taxon>
        <taxon>Gammaproteobacteria</taxon>
        <taxon>Pseudomonadales</taxon>
        <taxon>Pseudomonadaceae</taxon>
        <taxon>Pseudomonas</taxon>
    </lineage>
</organism>
<sequence length="175" mass="18487">MSDQPTPAADKDPQTFSREYVSELRAENKGLRLKNQELTGKVDSFEATKADAIKVAVEAAVVAAKAEATTEVQAEADKRVLLAELKSEAVKAGMVDVDGLKLADLSSVTLKDGKLEGAEALFTGLKESKPYLFGKPPTSSSNPQTPPSPVPPVAKKVTEMDDKEYAAAKAAALKA</sequence>
<evidence type="ECO:0000313" key="3">
    <source>
        <dbReference type="EMBL" id="TWS01513.1"/>
    </source>
</evidence>
<dbReference type="EMBL" id="LT629689">
    <property type="protein sequence ID" value="SDG45947.1"/>
    <property type="molecule type" value="Genomic_DNA"/>
</dbReference>
<dbReference type="Proteomes" id="UP000182858">
    <property type="component" value="Chromosome I"/>
</dbReference>
<dbReference type="GeneID" id="78557430"/>
<protein>
    <recommendedName>
        <fullName evidence="6">Scaffolding protein</fullName>
    </recommendedName>
</protein>
<dbReference type="RefSeq" id="WP_010567943.1">
    <property type="nucleotide sequence ID" value="NZ_LT629689.1"/>
</dbReference>
<dbReference type="Pfam" id="PF06810">
    <property type="entry name" value="Phage_scaffold"/>
    <property type="match status" value="1"/>
</dbReference>
<proteinExistence type="predicted"/>
<evidence type="ECO:0008006" key="6">
    <source>
        <dbReference type="Google" id="ProtNLM"/>
    </source>
</evidence>
<evidence type="ECO:0000313" key="5">
    <source>
        <dbReference type="Proteomes" id="UP000317951"/>
    </source>
</evidence>
<name>A0A5C5Q6Z0_9PSED</name>